<dbReference type="PRINTS" id="PR01937">
    <property type="entry name" value="INTRLEUKIN24"/>
</dbReference>
<reference evidence="2" key="3">
    <citation type="submission" date="2025-09" db="UniProtKB">
        <authorList>
            <consortium name="Ensembl"/>
        </authorList>
    </citation>
    <scope>IDENTIFICATION</scope>
</reference>
<dbReference type="InterPro" id="IPR009079">
    <property type="entry name" value="4_helix_cytokine-like_core"/>
</dbReference>
<dbReference type="Pfam" id="PF14565">
    <property type="entry name" value="IL22"/>
    <property type="match status" value="1"/>
</dbReference>
<keyword evidence="3" id="KW-1185">Reference proteome</keyword>
<dbReference type="SUPFAM" id="SSF47266">
    <property type="entry name" value="4-helical cytokines"/>
    <property type="match status" value="1"/>
</dbReference>
<dbReference type="InterPro" id="IPR020453">
    <property type="entry name" value="IL-22"/>
</dbReference>
<dbReference type="InterPro" id="IPR020444">
    <property type="entry name" value="IL-24"/>
</dbReference>
<organism evidence="2 3">
    <name type="scientific">Myripristis murdjan</name>
    <name type="common">pinecone soldierfish</name>
    <dbReference type="NCBI Taxonomy" id="586833"/>
    <lineage>
        <taxon>Eukaryota</taxon>
        <taxon>Metazoa</taxon>
        <taxon>Chordata</taxon>
        <taxon>Craniata</taxon>
        <taxon>Vertebrata</taxon>
        <taxon>Euteleostomi</taxon>
        <taxon>Actinopterygii</taxon>
        <taxon>Neopterygii</taxon>
        <taxon>Teleostei</taxon>
        <taxon>Neoteleostei</taxon>
        <taxon>Acanthomorphata</taxon>
        <taxon>Holocentriformes</taxon>
        <taxon>Holocentridae</taxon>
        <taxon>Myripristis</taxon>
    </lineage>
</organism>
<proteinExistence type="predicted"/>
<sequence length="167" mass="18888">MSLTSCRSSLPALLLLLTLLLIGWSAGRGAASSIKRPLSEPLHSHETYQAVQEVSRHVSPTTHTHTHTHHHLEICCLHANILDFYLNNILRHHDNMHPRMHQLKADLARVSSDLQTHGCNVTHYQDHHHTVEFRRKLTKMGGEQGITKAVGEIDILFTYLQDFCVAA</sequence>
<dbReference type="GO" id="GO:0005576">
    <property type="term" value="C:extracellular region"/>
    <property type="evidence" value="ECO:0007669"/>
    <property type="project" value="InterPro"/>
</dbReference>
<evidence type="ECO:0008006" key="4">
    <source>
        <dbReference type="Google" id="ProtNLM"/>
    </source>
</evidence>
<dbReference type="Gene3D" id="1.20.1250.10">
    <property type="match status" value="1"/>
</dbReference>
<dbReference type="PANTHER" id="PTHR48488">
    <property type="entry name" value="INTERLEUKIN-22"/>
    <property type="match status" value="1"/>
</dbReference>
<name>A0A667WRG4_9TELE</name>
<evidence type="ECO:0000313" key="3">
    <source>
        <dbReference type="Proteomes" id="UP000472263"/>
    </source>
</evidence>
<dbReference type="GeneTree" id="ENSGT00950000183124"/>
<reference evidence="2" key="1">
    <citation type="submission" date="2019-06" db="EMBL/GenBank/DDBJ databases">
        <authorList>
            <consortium name="Wellcome Sanger Institute Data Sharing"/>
        </authorList>
    </citation>
    <scope>NUCLEOTIDE SEQUENCE [LARGE SCALE GENOMIC DNA]</scope>
</reference>
<dbReference type="AlphaFoldDB" id="A0A667WRG4"/>
<keyword evidence="1" id="KW-0732">Signal</keyword>
<reference evidence="2" key="2">
    <citation type="submission" date="2025-08" db="UniProtKB">
        <authorList>
            <consortium name="Ensembl"/>
        </authorList>
    </citation>
    <scope>IDENTIFICATION</scope>
</reference>
<accession>A0A667WRG4</accession>
<protein>
    <recommendedName>
        <fullName evidence="4">Interleukin 22</fullName>
    </recommendedName>
</protein>
<feature type="signal peptide" evidence="1">
    <location>
        <begin position="1"/>
        <end position="31"/>
    </location>
</feature>
<evidence type="ECO:0000313" key="2">
    <source>
        <dbReference type="Ensembl" id="ENSMMDP00005004857.1"/>
    </source>
</evidence>
<dbReference type="PANTHER" id="PTHR48488:SF1">
    <property type="entry name" value="INTERLEUKIN-22"/>
    <property type="match status" value="1"/>
</dbReference>
<evidence type="ECO:0000256" key="1">
    <source>
        <dbReference type="SAM" id="SignalP"/>
    </source>
</evidence>
<dbReference type="Proteomes" id="UP000472263">
    <property type="component" value="Chromosome 23"/>
</dbReference>
<feature type="chain" id="PRO_5025621330" description="Interleukin 22" evidence="1">
    <location>
        <begin position="32"/>
        <end position="167"/>
    </location>
</feature>
<dbReference type="Ensembl" id="ENSMMDT00005004994.1">
    <property type="protein sequence ID" value="ENSMMDP00005004857.1"/>
    <property type="gene ID" value="ENSMMDG00005002577.1"/>
</dbReference>